<reference evidence="12" key="1">
    <citation type="submission" date="2006-05" db="EMBL/GenBank/DDBJ databases">
        <title>Complete sequence of chromosome 2 of Burkholderia cenocepacia AU 1054.</title>
        <authorList>
            <consortium name="US DOE Joint Genome Institute"/>
            <person name="Copeland A."/>
            <person name="Lucas S."/>
            <person name="Lapidus A."/>
            <person name="Barry K."/>
            <person name="Detter J.C."/>
            <person name="Glavina del Rio T."/>
            <person name="Hammon N."/>
            <person name="Israni S."/>
            <person name="Dalin E."/>
            <person name="Tice H."/>
            <person name="Pitluck S."/>
            <person name="Chain P."/>
            <person name="Malfatti S."/>
            <person name="Shin M."/>
            <person name="Vergez L."/>
            <person name="Schmutz J."/>
            <person name="Larimer F."/>
            <person name="Land M."/>
            <person name="Hauser L."/>
            <person name="Kyrpides N."/>
            <person name="Lykidis A."/>
            <person name="LiPuma J.J."/>
            <person name="Konstantinidis K."/>
            <person name="Tiedje J.M."/>
            <person name="Richardson P."/>
        </authorList>
    </citation>
    <scope>NUCLEOTIDE SEQUENCE [LARGE SCALE GENOMIC DNA]</scope>
    <source>
        <strain evidence="12">AU 1054</strain>
    </source>
</reference>
<dbReference type="Gene3D" id="3.30.450.20">
    <property type="entry name" value="PAS domain"/>
    <property type="match status" value="1"/>
</dbReference>
<keyword evidence="6 12" id="KW-0418">Kinase</keyword>
<organism evidence="12">
    <name type="scientific">Burkholderia orbicola (strain AU 1054)</name>
    <dbReference type="NCBI Taxonomy" id="331271"/>
    <lineage>
        <taxon>Bacteria</taxon>
        <taxon>Pseudomonadati</taxon>
        <taxon>Pseudomonadota</taxon>
        <taxon>Betaproteobacteria</taxon>
        <taxon>Burkholderiales</taxon>
        <taxon>Burkholderiaceae</taxon>
        <taxon>Burkholderia</taxon>
        <taxon>Burkholderia cepacia complex</taxon>
        <taxon>Burkholderia orbicola</taxon>
    </lineage>
</organism>
<dbReference type="SUPFAM" id="SSF52172">
    <property type="entry name" value="CheY-like"/>
    <property type="match status" value="1"/>
</dbReference>
<dbReference type="SUPFAM" id="SSF55785">
    <property type="entry name" value="PYP-like sensor domain (PAS domain)"/>
    <property type="match status" value="1"/>
</dbReference>
<evidence type="ECO:0000313" key="12">
    <source>
        <dbReference type="EMBL" id="ABF78879.1"/>
    </source>
</evidence>
<dbReference type="InterPro" id="IPR000014">
    <property type="entry name" value="PAS"/>
</dbReference>
<dbReference type="CDD" id="cd17580">
    <property type="entry name" value="REC_2_DhkD-like"/>
    <property type="match status" value="1"/>
</dbReference>
<dbReference type="CDD" id="cd00075">
    <property type="entry name" value="HATPase"/>
    <property type="match status" value="1"/>
</dbReference>
<evidence type="ECO:0000256" key="2">
    <source>
        <dbReference type="ARBA" id="ARBA00004429"/>
    </source>
</evidence>
<dbReference type="GO" id="GO:0006355">
    <property type="term" value="P:regulation of DNA-templated transcription"/>
    <property type="evidence" value="ECO:0007669"/>
    <property type="project" value="InterPro"/>
</dbReference>
<dbReference type="PANTHER" id="PTHR43047">
    <property type="entry name" value="TWO-COMPONENT HISTIDINE PROTEIN KINASE"/>
    <property type="match status" value="1"/>
</dbReference>
<dbReference type="Gene3D" id="3.30.565.10">
    <property type="entry name" value="Histidine kinase-like ATPase, C-terminal domain"/>
    <property type="match status" value="1"/>
</dbReference>
<evidence type="ECO:0000259" key="9">
    <source>
        <dbReference type="PROSITE" id="PS50109"/>
    </source>
</evidence>
<feature type="transmembrane region" description="Helical" evidence="8">
    <location>
        <begin position="12"/>
        <end position="30"/>
    </location>
</feature>
<dbReference type="InterPro" id="IPR004358">
    <property type="entry name" value="Sig_transdc_His_kin-like_C"/>
</dbReference>
<dbReference type="Pfam" id="PF00072">
    <property type="entry name" value="Response_reg"/>
    <property type="match status" value="1"/>
</dbReference>
<dbReference type="SUPFAM" id="SSF47384">
    <property type="entry name" value="Homodimeric domain of signal transducing histidine kinase"/>
    <property type="match status" value="1"/>
</dbReference>
<feature type="transmembrane region" description="Helical" evidence="8">
    <location>
        <begin position="42"/>
        <end position="75"/>
    </location>
</feature>
<dbReference type="Gene3D" id="1.10.287.130">
    <property type="match status" value="1"/>
</dbReference>
<dbReference type="Gene3D" id="3.40.50.2300">
    <property type="match status" value="1"/>
</dbReference>
<dbReference type="Pfam" id="PF00512">
    <property type="entry name" value="HisKA"/>
    <property type="match status" value="1"/>
</dbReference>
<dbReference type="InterPro" id="IPR003594">
    <property type="entry name" value="HATPase_dom"/>
</dbReference>
<evidence type="ECO:0000256" key="6">
    <source>
        <dbReference type="ARBA" id="ARBA00022777"/>
    </source>
</evidence>
<dbReference type="Pfam" id="PF00989">
    <property type="entry name" value="PAS"/>
    <property type="match status" value="1"/>
</dbReference>
<dbReference type="SUPFAM" id="SSF55874">
    <property type="entry name" value="ATPase domain of HSP90 chaperone/DNA topoisomerase II/histidine kinase"/>
    <property type="match status" value="1"/>
</dbReference>
<dbReference type="EC" id="2.7.13.3" evidence="3"/>
<dbReference type="InterPro" id="IPR001789">
    <property type="entry name" value="Sig_transdc_resp-reg_receiver"/>
</dbReference>
<feature type="domain" description="Response regulatory" evidence="10">
    <location>
        <begin position="531"/>
        <end position="648"/>
    </location>
</feature>
<feature type="domain" description="PAS" evidence="11">
    <location>
        <begin position="139"/>
        <end position="192"/>
    </location>
</feature>
<comment type="subcellular location">
    <subcellularLocation>
        <location evidence="2">Cell inner membrane</location>
        <topology evidence="2">Multi-pass membrane protein</topology>
    </subcellularLocation>
</comment>
<dbReference type="InterPro" id="IPR035965">
    <property type="entry name" value="PAS-like_dom_sf"/>
</dbReference>
<dbReference type="SMART" id="SM00091">
    <property type="entry name" value="PAS"/>
    <property type="match status" value="1"/>
</dbReference>
<dbReference type="PROSITE" id="PS50112">
    <property type="entry name" value="PAS"/>
    <property type="match status" value="1"/>
</dbReference>
<dbReference type="SMART" id="SM00388">
    <property type="entry name" value="HisKA"/>
    <property type="match status" value="1"/>
</dbReference>
<accession>A0A0H2XW31</accession>
<dbReference type="InterPro" id="IPR013767">
    <property type="entry name" value="PAS_fold"/>
</dbReference>
<evidence type="ECO:0000259" key="10">
    <source>
        <dbReference type="PROSITE" id="PS50110"/>
    </source>
</evidence>
<evidence type="ECO:0000259" key="11">
    <source>
        <dbReference type="PROSITE" id="PS50112"/>
    </source>
</evidence>
<evidence type="ECO:0000256" key="1">
    <source>
        <dbReference type="ARBA" id="ARBA00000085"/>
    </source>
</evidence>
<dbReference type="InterPro" id="IPR011006">
    <property type="entry name" value="CheY-like_superfamily"/>
</dbReference>
<dbReference type="PANTHER" id="PTHR43047:SF72">
    <property type="entry name" value="OSMOSENSING HISTIDINE PROTEIN KINASE SLN1"/>
    <property type="match status" value="1"/>
</dbReference>
<dbReference type="InterPro" id="IPR003661">
    <property type="entry name" value="HisK_dim/P_dom"/>
</dbReference>
<dbReference type="InterPro" id="IPR036890">
    <property type="entry name" value="HATPase_C_sf"/>
</dbReference>
<feature type="transmembrane region" description="Helical" evidence="8">
    <location>
        <begin position="81"/>
        <end position="105"/>
    </location>
</feature>
<sequence precursor="true">MTTLTREVFRQGAWVVLAVGLATALQAWAIRAVGEHAPFAPLPFYAGVAAAAWLTSFGGGLAATAASVGVIGALWWRDAPLATLLAQAGAFVAIGFVECVLVATVKPLLANDRLRDIGDDDSDPYPPHREPSSVASLSDDGLLRRVVDASPDAIVGTDAARRITSWNPAAASIFGIDTAQANGRDIVTMIAPRWLRRHAVPASFADLRAPVGPLDVLCVRPDGGRFRATFAASPIIDGQGHCAGLSLTLREAGERRRNERHHLRSLRGARDARVQADASNRLKDELLATVSHELRTPLNVIYGWVEVLRNADGQGFAQQAVDAIDRSARSLSHMVADLLDASSLATGRLRLERVPVDLVRIVRDAARELDATAQANGLVLSTEYAMPACVIPADGERLRQLLSNLLSNAIKFTPPGGRINVSLTRAGERVRLSVSDTGQGIAPEYLPHLFDTFSRPEGAFTSPKRGLGLGLSIVRNIAQLHGGEVIATSAGAGRGMTVTVTLPAGWDADDPTEQPSRTKGASDTVALDGQRVLVVDDDATSRTSLAAALETMGAQVSTARSGHDALEAVERQPPSVVLSDLAMPDGDGYWLLDRIRRLPNGGGHLPVVAVTAHAGKADRRRVMAAGFDAYLCKPVDMPTLASVIVDVVPDDAGDTGDTGDGKPRQR</sequence>
<dbReference type="PROSITE" id="PS50109">
    <property type="entry name" value="HIS_KIN"/>
    <property type="match status" value="1"/>
</dbReference>
<feature type="modified residue" description="4-aspartylphosphate" evidence="7">
    <location>
        <position position="580"/>
    </location>
</feature>
<dbReference type="InterPro" id="IPR005467">
    <property type="entry name" value="His_kinase_dom"/>
</dbReference>
<dbReference type="EMBL" id="CP000379">
    <property type="protein sequence ID" value="ABF78879.1"/>
    <property type="molecule type" value="Genomic_DNA"/>
</dbReference>
<dbReference type="CDD" id="cd00130">
    <property type="entry name" value="PAS"/>
    <property type="match status" value="1"/>
</dbReference>
<dbReference type="GO" id="GO:0005886">
    <property type="term" value="C:plasma membrane"/>
    <property type="evidence" value="ECO:0007669"/>
    <property type="project" value="UniProtKB-SubCell"/>
</dbReference>
<dbReference type="FunFam" id="3.30.565.10:FF:000006">
    <property type="entry name" value="Sensor histidine kinase WalK"/>
    <property type="match status" value="1"/>
</dbReference>
<keyword evidence="4 7" id="KW-0597">Phosphoprotein</keyword>
<dbReference type="InterPro" id="IPR036097">
    <property type="entry name" value="HisK_dim/P_sf"/>
</dbReference>
<proteinExistence type="predicted"/>
<dbReference type="GO" id="GO:0000155">
    <property type="term" value="F:phosphorelay sensor kinase activity"/>
    <property type="evidence" value="ECO:0007669"/>
    <property type="project" value="InterPro"/>
</dbReference>
<name>A0A0H2XW31_BURO1</name>
<evidence type="ECO:0000256" key="8">
    <source>
        <dbReference type="SAM" id="Phobius"/>
    </source>
</evidence>
<protein>
    <recommendedName>
        <fullName evidence="3">histidine kinase</fullName>
        <ecNumber evidence="3">2.7.13.3</ecNumber>
    </recommendedName>
</protein>
<evidence type="ECO:0000256" key="4">
    <source>
        <dbReference type="ARBA" id="ARBA00022553"/>
    </source>
</evidence>
<dbReference type="HOGENOM" id="CLU_000445_114_15_4"/>
<gene>
    <name evidence="12" type="ordered locus">Bcen_3990</name>
</gene>
<dbReference type="SMART" id="SM00448">
    <property type="entry name" value="REC"/>
    <property type="match status" value="1"/>
</dbReference>
<dbReference type="SMART" id="SM00387">
    <property type="entry name" value="HATPase_c"/>
    <property type="match status" value="1"/>
</dbReference>
<keyword evidence="8" id="KW-0812">Transmembrane</keyword>
<feature type="domain" description="Histidine kinase" evidence="9">
    <location>
        <begin position="289"/>
        <end position="506"/>
    </location>
</feature>
<evidence type="ECO:0000256" key="3">
    <source>
        <dbReference type="ARBA" id="ARBA00012438"/>
    </source>
</evidence>
<comment type="catalytic activity">
    <reaction evidence="1">
        <text>ATP + protein L-histidine = ADP + protein N-phospho-L-histidine.</text>
        <dbReference type="EC" id="2.7.13.3"/>
    </reaction>
</comment>
<evidence type="ECO:0000256" key="5">
    <source>
        <dbReference type="ARBA" id="ARBA00022679"/>
    </source>
</evidence>
<evidence type="ECO:0000256" key="7">
    <source>
        <dbReference type="PROSITE-ProRule" id="PRU00169"/>
    </source>
</evidence>
<keyword evidence="8" id="KW-0472">Membrane</keyword>
<dbReference type="CDD" id="cd00082">
    <property type="entry name" value="HisKA"/>
    <property type="match status" value="1"/>
</dbReference>
<dbReference type="PROSITE" id="PS50110">
    <property type="entry name" value="RESPONSE_REGULATORY"/>
    <property type="match status" value="1"/>
</dbReference>
<dbReference type="GO" id="GO:0009927">
    <property type="term" value="F:histidine phosphotransfer kinase activity"/>
    <property type="evidence" value="ECO:0007669"/>
    <property type="project" value="TreeGrafter"/>
</dbReference>
<dbReference type="AlphaFoldDB" id="A0A0H2XW31"/>
<keyword evidence="8" id="KW-1133">Transmembrane helix</keyword>
<dbReference type="NCBIfam" id="TIGR00229">
    <property type="entry name" value="sensory_box"/>
    <property type="match status" value="1"/>
</dbReference>
<dbReference type="Pfam" id="PF02518">
    <property type="entry name" value="HATPase_c"/>
    <property type="match status" value="1"/>
</dbReference>
<dbReference type="PRINTS" id="PR00344">
    <property type="entry name" value="BCTRLSENSOR"/>
</dbReference>
<keyword evidence="5 12" id="KW-0808">Transferase</keyword>